<proteinExistence type="predicted"/>
<gene>
    <name evidence="1" type="ORF">DICVIV_01548</name>
</gene>
<accession>A0A0D8Y678</accession>
<evidence type="ECO:0000313" key="1">
    <source>
        <dbReference type="EMBL" id="KJH52220.1"/>
    </source>
</evidence>
<protein>
    <submittedName>
        <fullName evidence="1">Uncharacterized protein</fullName>
    </submittedName>
</protein>
<dbReference type="AlphaFoldDB" id="A0A0D8Y678"/>
<reference evidence="2" key="2">
    <citation type="journal article" date="2016" name="Sci. Rep.">
        <title>Dictyocaulus viviparus genome, variome and transcriptome elucidate lungworm biology and support future intervention.</title>
        <authorList>
            <person name="McNulty S.N."/>
            <person name="Strube C."/>
            <person name="Rosa B.A."/>
            <person name="Martin J.C."/>
            <person name="Tyagi R."/>
            <person name="Choi Y.J."/>
            <person name="Wang Q."/>
            <person name="Hallsworth Pepin K."/>
            <person name="Zhang X."/>
            <person name="Ozersky P."/>
            <person name="Wilson R.K."/>
            <person name="Sternberg P.W."/>
            <person name="Gasser R.B."/>
            <person name="Mitreva M."/>
        </authorList>
    </citation>
    <scope>NUCLEOTIDE SEQUENCE [LARGE SCALE GENOMIC DNA]</scope>
    <source>
        <strain evidence="2">HannoverDv2000</strain>
    </source>
</reference>
<reference evidence="1 2" key="1">
    <citation type="submission" date="2013-11" db="EMBL/GenBank/DDBJ databases">
        <title>Draft genome of the bovine lungworm Dictyocaulus viviparus.</title>
        <authorList>
            <person name="Mitreva M."/>
        </authorList>
    </citation>
    <scope>NUCLEOTIDE SEQUENCE [LARGE SCALE GENOMIC DNA]</scope>
    <source>
        <strain evidence="1 2">HannoverDv2000</strain>
    </source>
</reference>
<dbReference type="Proteomes" id="UP000053766">
    <property type="component" value="Unassembled WGS sequence"/>
</dbReference>
<dbReference type="EMBL" id="KN716168">
    <property type="protein sequence ID" value="KJH52220.1"/>
    <property type="molecule type" value="Genomic_DNA"/>
</dbReference>
<name>A0A0D8Y678_DICVI</name>
<keyword evidence="2" id="KW-1185">Reference proteome</keyword>
<sequence>MKAFIYLSLSAFQYRPYLFLSIRNNTKECMILSISYVNVLKLTLALE</sequence>
<evidence type="ECO:0000313" key="2">
    <source>
        <dbReference type="Proteomes" id="UP000053766"/>
    </source>
</evidence>
<organism evidence="1 2">
    <name type="scientific">Dictyocaulus viviparus</name>
    <name type="common">Bovine lungworm</name>
    <dbReference type="NCBI Taxonomy" id="29172"/>
    <lineage>
        <taxon>Eukaryota</taxon>
        <taxon>Metazoa</taxon>
        <taxon>Ecdysozoa</taxon>
        <taxon>Nematoda</taxon>
        <taxon>Chromadorea</taxon>
        <taxon>Rhabditida</taxon>
        <taxon>Rhabditina</taxon>
        <taxon>Rhabditomorpha</taxon>
        <taxon>Strongyloidea</taxon>
        <taxon>Metastrongylidae</taxon>
        <taxon>Dictyocaulus</taxon>
    </lineage>
</organism>